<gene>
    <name evidence="8" type="ORF">VMF7928_02777</name>
</gene>
<dbReference type="RefSeq" id="WP_237362315.1">
    <property type="nucleotide sequence ID" value="NZ_CAKLDM010000002.1"/>
</dbReference>
<dbReference type="Pfam" id="PF00482">
    <property type="entry name" value="T2SSF"/>
    <property type="match status" value="1"/>
</dbReference>
<dbReference type="Gene3D" id="1.20.81.30">
    <property type="entry name" value="Type II secretion system (T2SS), domain F"/>
    <property type="match status" value="1"/>
</dbReference>
<evidence type="ECO:0000259" key="7">
    <source>
        <dbReference type="Pfam" id="PF00482"/>
    </source>
</evidence>
<dbReference type="EMBL" id="CAKLDM010000002">
    <property type="protein sequence ID" value="CAH0540332.1"/>
    <property type="molecule type" value="Genomic_DNA"/>
</dbReference>
<keyword evidence="2" id="KW-1003">Cell membrane</keyword>
<feature type="transmembrane region" description="Helical" evidence="6">
    <location>
        <begin position="283"/>
        <end position="302"/>
    </location>
</feature>
<feature type="transmembrane region" description="Helical" evidence="6">
    <location>
        <begin position="73"/>
        <end position="93"/>
    </location>
</feature>
<dbReference type="InterPro" id="IPR042094">
    <property type="entry name" value="T2SS_GspF_sf"/>
</dbReference>
<name>A0ABN8E4F3_9VIBR</name>
<protein>
    <recommendedName>
        <fullName evidence="7">Type II secretion system protein GspF domain-containing protein</fullName>
    </recommendedName>
</protein>
<comment type="caution">
    <text evidence="8">The sequence shown here is derived from an EMBL/GenBank/DDBJ whole genome shotgun (WGS) entry which is preliminary data.</text>
</comment>
<evidence type="ECO:0000313" key="9">
    <source>
        <dbReference type="Proteomes" id="UP000838748"/>
    </source>
</evidence>
<evidence type="ECO:0000313" key="8">
    <source>
        <dbReference type="EMBL" id="CAH0540332.1"/>
    </source>
</evidence>
<keyword evidence="9" id="KW-1185">Reference proteome</keyword>
<evidence type="ECO:0000256" key="6">
    <source>
        <dbReference type="SAM" id="Phobius"/>
    </source>
</evidence>
<accession>A0ABN8E4F3</accession>
<evidence type="ECO:0000256" key="5">
    <source>
        <dbReference type="ARBA" id="ARBA00023136"/>
    </source>
</evidence>
<keyword evidence="5 6" id="KW-0472">Membrane</keyword>
<feature type="transmembrane region" description="Helical" evidence="6">
    <location>
        <begin position="245"/>
        <end position="263"/>
    </location>
</feature>
<evidence type="ECO:0000256" key="1">
    <source>
        <dbReference type="ARBA" id="ARBA00004651"/>
    </source>
</evidence>
<proteinExistence type="predicted"/>
<reference evidence="8" key="1">
    <citation type="submission" date="2021-11" db="EMBL/GenBank/DDBJ databases">
        <authorList>
            <person name="Rodrigo-Torres L."/>
            <person name="Arahal R. D."/>
            <person name="Lucena T."/>
        </authorList>
    </citation>
    <scope>NUCLEOTIDE SEQUENCE</scope>
    <source>
        <strain evidence="8">CECT 7928</strain>
    </source>
</reference>
<keyword evidence="3 6" id="KW-0812">Transmembrane</keyword>
<evidence type="ECO:0000256" key="4">
    <source>
        <dbReference type="ARBA" id="ARBA00022989"/>
    </source>
</evidence>
<organism evidence="8 9">
    <name type="scientific">Vibrio marisflavi CECT 7928</name>
    <dbReference type="NCBI Taxonomy" id="634439"/>
    <lineage>
        <taxon>Bacteria</taxon>
        <taxon>Pseudomonadati</taxon>
        <taxon>Pseudomonadota</taxon>
        <taxon>Gammaproteobacteria</taxon>
        <taxon>Vibrionales</taxon>
        <taxon>Vibrionaceae</taxon>
        <taxon>Vibrio</taxon>
    </lineage>
</organism>
<dbReference type="PANTHER" id="PTHR35007:SF2">
    <property type="entry name" value="PILUS ASSEMBLE PROTEIN"/>
    <property type="match status" value="1"/>
</dbReference>
<keyword evidence="4 6" id="KW-1133">Transmembrane helix</keyword>
<dbReference type="Proteomes" id="UP000838748">
    <property type="component" value="Unassembled WGS sequence"/>
</dbReference>
<sequence length="307" mass="35026">MSSWLWIVFIVVGLVLCVLMTRRQQHTDYLEEELGGANSLGNGANQAVNLKSFTKETTTDKLKTFFRNTRSQIGSYAPLKILAFMIVVAMIGLYVNHNFIRGNQFVVVGLTEVLGIVLGIRWLRNRERKHFEDTFPDALNVLASAMSTGESINQSIKFVGDSLEGAVGNEFKLMAERIQLGEAPESAFKKSRNRFPYPTFHFFVITLIANINRGGQLKEIITRLNRIMYNNRAMEKRKKSMTSEVRVSAKIVAAIPFIFLFMLQYLSPENYEFVMFNEAGRPILYYVLASESFGLFLVWWLMNGVDK</sequence>
<evidence type="ECO:0000256" key="3">
    <source>
        <dbReference type="ARBA" id="ARBA00022692"/>
    </source>
</evidence>
<feature type="transmembrane region" description="Helical" evidence="6">
    <location>
        <begin position="6"/>
        <end position="22"/>
    </location>
</feature>
<dbReference type="InterPro" id="IPR018076">
    <property type="entry name" value="T2SS_GspF_dom"/>
</dbReference>
<dbReference type="PANTHER" id="PTHR35007">
    <property type="entry name" value="INTEGRAL MEMBRANE PROTEIN-RELATED"/>
    <property type="match status" value="1"/>
</dbReference>
<evidence type="ECO:0000256" key="2">
    <source>
        <dbReference type="ARBA" id="ARBA00022475"/>
    </source>
</evidence>
<feature type="domain" description="Type II secretion system protein GspF" evidence="7">
    <location>
        <begin position="139"/>
        <end position="263"/>
    </location>
</feature>
<feature type="transmembrane region" description="Helical" evidence="6">
    <location>
        <begin position="105"/>
        <end position="123"/>
    </location>
</feature>
<comment type="subcellular location">
    <subcellularLocation>
        <location evidence="1">Cell membrane</location>
        <topology evidence="1">Multi-pass membrane protein</topology>
    </subcellularLocation>
</comment>